<feature type="domain" description="Glycosyl transferase family 1" evidence="1">
    <location>
        <begin position="197"/>
        <end position="345"/>
    </location>
</feature>
<dbReference type="InterPro" id="IPR001296">
    <property type="entry name" value="Glyco_trans_1"/>
</dbReference>
<dbReference type="AlphaFoldDB" id="R5XE36"/>
<feature type="domain" description="Glycosyltransferase subfamily 4-like N-terminal" evidence="2">
    <location>
        <begin position="14"/>
        <end position="170"/>
    </location>
</feature>
<dbReference type="PANTHER" id="PTHR12526:SF630">
    <property type="entry name" value="GLYCOSYLTRANSFERASE"/>
    <property type="match status" value="1"/>
</dbReference>
<comment type="caution">
    <text evidence="3">The sequence shown here is derived from an EMBL/GenBank/DDBJ whole genome shotgun (WGS) entry which is preliminary data.</text>
</comment>
<evidence type="ECO:0000259" key="2">
    <source>
        <dbReference type="Pfam" id="PF13439"/>
    </source>
</evidence>
<dbReference type="GO" id="GO:0016757">
    <property type="term" value="F:glycosyltransferase activity"/>
    <property type="evidence" value="ECO:0007669"/>
    <property type="project" value="InterPro"/>
</dbReference>
<dbReference type="Gene3D" id="3.40.50.2000">
    <property type="entry name" value="Glycogen Phosphorylase B"/>
    <property type="match status" value="2"/>
</dbReference>
<name>R5XE36_9FIRM</name>
<dbReference type="SUPFAM" id="SSF53756">
    <property type="entry name" value="UDP-Glycosyltransferase/glycogen phosphorylase"/>
    <property type="match status" value="1"/>
</dbReference>
<accession>R5XE36</accession>
<dbReference type="Pfam" id="PF00534">
    <property type="entry name" value="Glycos_transf_1"/>
    <property type="match status" value="1"/>
</dbReference>
<protein>
    <submittedName>
        <fullName evidence="3">Glycosyltransferase</fullName>
    </submittedName>
</protein>
<dbReference type="Pfam" id="PF13439">
    <property type="entry name" value="Glyco_transf_4"/>
    <property type="match status" value="1"/>
</dbReference>
<dbReference type="InterPro" id="IPR028098">
    <property type="entry name" value="Glyco_trans_4-like_N"/>
</dbReference>
<evidence type="ECO:0000313" key="4">
    <source>
        <dbReference type="Proteomes" id="UP000017980"/>
    </source>
</evidence>
<dbReference type="Proteomes" id="UP000017980">
    <property type="component" value="Unassembled WGS sequence"/>
</dbReference>
<dbReference type="PANTHER" id="PTHR12526">
    <property type="entry name" value="GLYCOSYLTRANSFERASE"/>
    <property type="match status" value="1"/>
</dbReference>
<dbReference type="CDD" id="cd03811">
    <property type="entry name" value="GT4_GT28_WabH-like"/>
    <property type="match status" value="1"/>
</dbReference>
<gene>
    <name evidence="3" type="ORF">BN488_01693</name>
</gene>
<organism evidence="3 4">
    <name type="scientific">Intestinibacter bartlettii CAG:1329</name>
    <dbReference type="NCBI Taxonomy" id="1263063"/>
    <lineage>
        <taxon>Bacteria</taxon>
        <taxon>Bacillati</taxon>
        <taxon>Bacillota</taxon>
        <taxon>Clostridia</taxon>
        <taxon>Peptostreptococcales</taxon>
        <taxon>Peptostreptococcaceae</taxon>
        <taxon>Intestinibacter</taxon>
    </lineage>
</organism>
<reference evidence="3" key="1">
    <citation type="submission" date="2012-11" db="EMBL/GenBank/DDBJ databases">
        <title>Dependencies among metagenomic species, viruses, plasmids and units of genetic variation.</title>
        <authorList>
            <person name="Nielsen H.B."/>
            <person name="Almeida M."/>
            <person name="Juncker A.S."/>
            <person name="Rasmussen S."/>
            <person name="Li J."/>
            <person name="Sunagawa S."/>
            <person name="Plichta D."/>
            <person name="Gautier L."/>
            <person name="Le Chatelier E."/>
            <person name="Peletier E."/>
            <person name="Bonde I."/>
            <person name="Nielsen T."/>
            <person name="Manichanh C."/>
            <person name="Arumugam M."/>
            <person name="Batto J."/>
            <person name="Santos M.B.Q.D."/>
            <person name="Blom N."/>
            <person name="Borruel N."/>
            <person name="Burgdorf K.S."/>
            <person name="Boumezbeur F."/>
            <person name="Casellas F."/>
            <person name="Dore J."/>
            <person name="Guarner F."/>
            <person name="Hansen T."/>
            <person name="Hildebrand F."/>
            <person name="Kaas R.S."/>
            <person name="Kennedy S."/>
            <person name="Kristiansen K."/>
            <person name="Kultima J.R."/>
            <person name="Leonard P."/>
            <person name="Levenez F."/>
            <person name="Lund O."/>
            <person name="Moumen B."/>
            <person name="Le Paslier D."/>
            <person name="Pons N."/>
            <person name="Pedersen O."/>
            <person name="Prifti E."/>
            <person name="Qin J."/>
            <person name="Raes J."/>
            <person name="Tap J."/>
            <person name="Tims S."/>
            <person name="Ussery D.W."/>
            <person name="Yamada T."/>
            <person name="MetaHit consortium"/>
            <person name="Renault P."/>
            <person name="Sicheritz-Ponten T."/>
            <person name="Bork P."/>
            <person name="Wang J."/>
            <person name="Brunak S."/>
            <person name="Ehrlich S.D."/>
        </authorList>
    </citation>
    <scope>NUCLEOTIDE SEQUENCE [LARGE SCALE GENOMIC DNA]</scope>
</reference>
<dbReference type="EMBL" id="CBBD010000043">
    <property type="protein sequence ID" value="CDA10654.1"/>
    <property type="molecule type" value="Genomic_DNA"/>
</dbReference>
<keyword evidence="3" id="KW-0808">Transferase</keyword>
<proteinExistence type="predicted"/>
<evidence type="ECO:0000259" key="1">
    <source>
        <dbReference type="Pfam" id="PF00534"/>
    </source>
</evidence>
<sequence length="370" mass="42842">MIKVLFFIHDLMHGGAEKVLVNLVNNMDKKKFDITVLCLFDEGVNKKYLNNDIHYKYVFKNIFRGNTIFLKLFSPKILYKKMIKDEYDIVISYLEGSCTRIIAGANNDLKKIAWVHATESANEFKYSYRSLKEAKEIYSKYNKIVCVSEEVRKNLGKLTGLEDGIEVKYNVNETDKIIELSNIYAEEIKYEENILNICTVGKVVHNKGFMRLAHVCKKLWDEGYRMKVYILGIGDEQEKIISYLKENGIEDVFCFLGYQENPYKYIAACDLFVCSSYKEGFSTATTEALIVGTPVVVTKCSGMREMLGDNKYGLIVDNSEDGIYQGIKKFMDDKELLIHYTEQAKIRGRFFEKQRIVDDIQSMMIDLIQE</sequence>
<dbReference type="RefSeq" id="WP_022071916.1">
    <property type="nucleotide sequence ID" value="NZ_HF999328.1"/>
</dbReference>
<evidence type="ECO:0000313" key="3">
    <source>
        <dbReference type="EMBL" id="CDA10654.1"/>
    </source>
</evidence>